<dbReference type="AlphaFoldDB" id="A0A8X6YG50"/>
<protein>
    <submittedName>
        <fullName evidence="1">Uncharacterized protein</fullName>
    </submittedName>
</protein>
<dbReference type="OrthoDB" id="10568211at2759"/>
<comment type="caution">
    <text evidence="1">The sequence shown here is derived from an EMBL/GenBank/DDBJ whole genome shotgun (WGS) entry which is preliminary data.</text>
</comment>
<dbReference type="EMBL" id="BMAV01018130">
    <property type="protein sequence ID" value="GFY70245.1"/>
    <property type="molecule type" value="Genomic_DNA"/>
</dbReference>
<proteinExistence type="predicted"/>
<gene>
    <name evidence="1" type="ORF">TNIN_392681</name>
</gene>
<evidence type="ECO:0000313" key="2">
    <source>
        <dbReference type="Proteomes" id="UP000886998"/>
    </source>
</evidence>
<reference evidence="1" key="1">
    <citation type="submission" date="2020-08" db="EMBL/GenBank/DDBJ databases">
        <title>Multicomponent nature underlies the extraordinary mechanical properties of spider dragline silk.</title>
        <authorList>
            <person name="Kono N."/>
            <person name="Nakamura H."/>
            <person name="Mori M."/>
            <person name="Yoshida Y."/>
            <person name="Ohtoshi R."/>
            <person name="Malay A.D."/>
            <person name="Moran D.A.P."/>
            <person name="Tomita M."/>
            <person name="Numata K."/>
            <person name="Arakawa K."/>
        </authorList>
    </citation>
    <scope>NUCLEOTIDE SEQUENCE</scope>
</reference>
<accession>A0A8X6YG50</accession>
<keyword evidence="2" id="KW-1185">Reference proteome</keyword>
<name>A0A8X6YG50_9ARAC</name>
<evidence type="ECO:0000313" key="1">
    <source>
        <dbReference type="EMBL" id="GFY70245.1"/>
    </source>
</evidence>
<dbReference type="Proteomes" id="UP000886998">
    <property type="component" value="Unassembled WGS sequence"/>
</dbReference>
<sequence length="144" mass="15533">MLLGPDPSADQVVPHCVSEGIIVVPCSGHIPILDQGVVEVTVEGTLHILDVLDQCDLLSRRSGSISPGQCVEGPTSFALELHAESDSVPSSCRDEPFFRLTVRVAFFIISPRQEVVASSSEETDFFSQHALKDLGHIWGHKISG</sequence>
<organism evidence="1 2">
    <name type="scientific">Trichonephila inaurata madagascariensis</name>
    <dbReference type="NCBI Taxonomy" id="2747483"/>
    <lineage>
        <taxon>Eukaryota</taxon>
        <taxon>Metazoa</taxon>
        <taxon>Ecdysozoa</taxon>
        <taxon>Arthropoda</taxon>
        <taxon>Chelicerata</taxon>
        <taxon>Arachnida</taxon>
        <taxon>Araneae</taxon>
        <taxon>Araneomorphae</taxon>
        <taxon>Entelegynae</taxon>
        <taxon>Araneoidea</taxon>
        <taxon>Nephilidae</taxon>
        <taxon>Trichonephila</taxon>
        <taxon>Trichonephila inaurata</taxon>
    </lineage>
</organism>